<name>A0A5C6CWH3_9BACT</name>
<dbReference type="Proteomes" id="UP000318437">
    <property type="component" value="Unassembled WGS sequence"/>
</dbReference>
<gene>
    <name evidence="4" type="ORF">Pla144_15020</name>
</gene>
<feature type="domain" description="Ice-binding protein C-terminal" evidence="3">
    <location>
        <begin position="335"/>
        <end position="355"/>
    </location>
</feature>
<keyword evidence="2" id="KW-0732">Signal</keyword>
<comment type="caution">
    <text evidence="4">The sequence shown here is derived from an EMBL/GenBank/DDBJ whole genome shotgun (WGS) entry which is preliminary data.</text>
</comment>
<proteinExistence type="predicted"/>
<reference evidence="4 5" key="1">
    <citation type="submission" date="2019-02" db="EMBL/GenBank/DDBJ databases">
        <title>Deep-cultivation of Planctomycetes and their phenomic and genomic characterization uncovers novel biology.</title>
        <authorList>
            <person name="Wiegand S."/>
            <person name="Jogler M."/>
            <person name="Boedeker C."/>
            <person name="Pinto D."/>
            <person name="Vollmers J."/>
            <person name="Rivas-Marin E."/>
            <person name="Kohn T."/>
            <person name="Peeters S.H."/>
            <person name="Heuer A."/>
            <person name="Rast P."/>
            <person name="Oberbeckmann S."/>
            <person name="Bunk B."/>
            <person name="Jeske O."/>
            <person name="Meyerdierks A."/>
            <person name="Storesund J.E."/>
            <person name="Kallscheuer N."/>
            <person name="Luecker S."/>
            <person name="Lage O.M."/>
            <person name="Pohl T."/>
            <person name="Merkel B.J."/>
            <person name="Hornburger P."/>
            <person name="Mueller R.-W."/>
            <person name="Bruemmer F."/>
            <person name="Labrenz M."/>
            <person name="Spormann A.M."/>
            <person name="Op Den Camp H."/>
            <person name="Overmann J."/>
            <person name="Amann R."/>
            <person name="Jetten M.S.M."/>
            <person name="Mascher T."/>
            <person name="Medema M.H."/>
            <person name="Devos D.P."/>
            <person name="Kaster A.-K."/>
            <person name="Ovreas L."/>
            <person name="Rohde M."/>
            <person name="Galperin M.Y."/>
            <person name="Jogler C."/>
        </authorList>
    </citation>
    <scope>NUCLEOTIDE SEQUENCE [LARGE SCALE GENOMIC DNA]</scope>
    <source>
        <strain evidence="4 5">Pla144</strain>
    </source>
</reference>
<sequence precursor="true">MSKASFFLLMLWGASSLPCMAALFSVQVTQPALEVGDTGILQILYDSEPDNFTFANGGISLNLSSSRQGVIQFTAAQVNNDKENWALVVARDISSDSVGELRAFSVLTPGFVESGTQLFAQIEYTLLGTGFTELSIDVEGEDPLYDGTEGDVSSNVFAQGLCLGECNGVELPERINLGERLAAQIAAGKIPAPFILEETTIPACSSNCSTRKPTPAIPSQPSSPPTASPPVTPAPPSLEEPIEPPPVSEVVENPVELDLPGEIRVLPYIDLSEYLINVDWMPRYTPASGLNLVAFDGVGHSSRIFDSADGTLMEFGVPMNLSDQDSGLALGHLNVPEPATLVLVGLSMIGIVLSRTKD</sequence>
<dbReference type="InterPro" id="IPR013424">
    <property type="entry name" value="Ice-binding_C"/>
</dbReference>
<evidence type="ECO:0000256" key="1">
    <source>
        <dbReference type="SAM" id="MobiDB-lite"/>
    </source>
</evidence>
<evidence type="ECO:0000313" key="5">
    <source>
        <dbReference type="Proteomes" id="UP000318437"/>
    </source>
</evidence>
<evidence type="ECO:0000313" key="4">
    <source>
        <dbReference type="EMBL" id="TWU28215.1"/>
    </source>
</evidence>
<dbReference type="Pfam" id="PF07589">
    <property type="entry name" value="PEP-CTERM"/>
    <property type="match status" value="1"/>
</dbReference>
<feature type="compositionally biased region" description="Pro residues" evidence="1">
    <location>
        <begin position="215"/>
        <end position="247"/>
    </location>
</feature>
<feature type="signal peptide" evidence="2">
    <location>
        <begin position="1"/>
        <end position="21"/>
    </location>
</feature>
<dbReference type="AlphaFoldDB" id="A0A5C6CWH3"/>
<protein>
    <recommendedName>
        <fullName evidence="3">Ice-binding protein C-terminal domain-containing protein</fullName>
    </recommendedName>
</protein>
<accession>A0A5C6CWH3</accession>
<keyword evidence="5" id="KW-1185">Reference proteome</keyword>
<evidence type="ECO:0000256" key="2">
    <source>
        <dbReference type="SAM" id="SignalP"/>
    </source>
</evidence>
<feature type="chain" id="PRO_5023031168" description="Ice-binding protein C-terminal domain-containing protein" evidence="2">
    <location>
        <begin position="22"/>
        <end position="358"/>
    </location>
</feature>
<dbReference type="NCBIfam" id="TIGR02595">
    <property type="entry name" value="PEP_CTERM"/>
    <property type="match status" value="1"/>
</dbReference>
<organism evidence="4 5">
    <name type="scientific">Bythopirellula polymerisocia</name>
    <dbReference type="NCBI Taxonomy" id="2528003"/>
    <lineage>
        <taxon>Bacteria</taxon>
        <taxon>Pseudomonadati</taxon>
        <taxon>Planctomycetota</taxon>
        <taxon>Planctomycetia</taxon>
        <taxon>Pirellulales</taxon>
        <taxon>Lacipirellulaceae</taxon>
        <taxon>Bythopirellula</taxon>
    </lineage>
</organism>
<dbReference type="EMBL" id="SJPS01000002">
    <property type="protein sequence ID" value="TWU28215.1"/>
    <property type="molecule type" value="Genomic_DNA"/>
</dbReference>
<feature type="region of interest" description="Disordered" evidence="1">
    <location>
        <begin position="207"/>
        <end position="248"/>
    </location>
</feature>
<evidence type="ECO:0000259" key="3">
    <source>
        <dbReference type="Pfam" id="PF07589"/>
    </source>
</evidence>